<keyword evidence="3 8" id="KW-0813">Transport</keyword>
<organism evidence="10 11">
    <name type="scientific">Shimazuella alba</name>
    <dbReference type="NCBI Taxonomy" id="2690964"/>
    <lineage>
        <taxon>Bacteria</taxon>
        <taxon>Bacillati</taxon>
        <taxon>Bacillota</taxon>
        <taxon>Bacilli</taxon>
        <taxon>Bacillales</taxon>
        <taxon>Thermoactinomycetaceae</taxon>
        <taxon>Shimazuella</taxon>
    </lineage>
</organism>
<gene>
    <name evidence="10" type="ORF">GSM42_02235</name>
</gene>
<dbReference type="Proteomes" id="UP000430692">
    <property type="component" value="Unassembled WGS sequence"/>
</dbReference>
<evidence type="ECO:0000313" key="11">
    <source>
        <dbReference type="Proteomes" id="UP000430692"/>
    </source>
</evidence>
<proteinExistence type="inferred from homology"/>
<feature type="transmembrane region" description="Helical" evidence="8">
    <location>
        <begin position="244"/>
        <end position="268"/>
    </location>
</feature>
<dbReference type="PANTHER" id="PTHR42929:SF5">
    <property type="entry name" value="ABC TRANSPORTER PERMEASE PROTEIN"/>
    <property type="match status" value="1"/>
</dbReference>
<dbReference type="AlphaFoldDB" id="A0A6I4VMC6"/>
<name>A0A6I4VMC6_9BACL</name>
<evidence type="ECO:0000256" key="6">
    <source>
        <dbReference type="ARBA" id="ARBA00022989"/>
    </source>
</evidence>
<dbReference type="PROSITE" id="PS50928">
    <property type="entry name" value="ABC_TM1"/>
    <property type="match status" value="1"/>
</dbReference>
<evidence type="ECO:0000256" key="4">
    <source>
        <dbReference type="ARBA" id="ARBA00022475"/>
    </source>
</evidence>
<comment type="subcellular location">
    <subcellularLocation>
        <location evidence="1 8">Cell membrane</location>
        <topology evidence="1 8">Multi-pass membrane protein</topology>
    </subcellularLocation>
</comment>
<keyword evidence="7 8" id="KW-0472">Membrane</keyword>
<evidence type="ECO:0000256" key="3">
    <source>
        <dbReference type="ARBA" id="ARBA00022448"/>
    </source>
</evidence>
<evidence type="ECO:0000256" key="5">
    <source>
        <dbReference type="ARBA" id="ARBA00022692"/>
    </source>
</evidence>
<feature type="transmembrane region" description="Helical" evidence="8">
    <location>
        <begin position="201"/>
        <end position="224"/>
    </location>
</feature>
<evidence type="ECO:0000259" key="9">
    <source>
        <dbReference type="PROSITE" id="PS50928"/>
    </source>
</evidence>
<feature type="transmembrane region" description="Helical" evidence="8">
    <location>
        <begin position="7"/>
        <end position="28"/>
    </location>
</feature>
<dbReference type="PANTHER" id="PTHR42929">
    <property type="entry name" value="INNER MEMBRANE ABC TRANSPORTER PERMEASE PROTEIN YDCU-RELATED-RELATED"/>
    <property type="match status" value="1"/>
</dbReference>
<comment type="similarity">
    <text evidence="2">Belongs to the binding-protein-dependent transport system permease family. CysTW subfamily.</text>
</comment>
<keyword evidence="11" id="KW-1185">Reference proteome</keyword>
<sequence>MNRMQRFYTMLGWIAVLYMLLMFIYPVLKVVITSVWVNGQFTFDNYKTIFSTAIYRQVLVKTLWISIVSTFITLIIGYALANFIAKRPAKKQGFWLMIVIASMFMSLTVRLFGWMIVLGEKGPIIQLFRLLFGEKQELTLMFSSVAVIIGIVHFVLPFVVLNIYTTLKKIEPSLSEASIMLGASPMRTFWKVIFPLSLPGVYAGASLAFSLAASTFLVPTILGGPKDSLMSNLAYNSTITVGNMGLGSAISFVLLIIIVAVLMGLSALERRGHHASESR</sequence>
<feature type="transmembrane region" description="Helical" evidence="8">
    <location>
        <begin position="63"/>
        <end position="81"/>
    </location>
</feature>
<evidence type="ECO:0000256" key="7">
    <source>
        <dbReference type="ARBA" id="ARBA00023136"/>
    </source>
</evidence>
<dbReference type="CDD" id="cd06261">
    <property type="entry name" value="TM_PBP2"/>
    <property type="match status" value="1"/>
</dbReference>
<feature type="domain" description="ABC transmembrane type-1" evidence="9">
    <location>
        <begin position="59"/>
        <end position="267"/>
    </location>
</feature>
<dbReference type="RefSeq" id="WP_160799593.1">
    <property type="nucleotide sequence ID" value="NZ_WUUL01000001.1"/>
</dbReference>
<comment type="caution">
    <text evidence="10">The sequence shown here is derived from an EMBL/GenBank/DDBJ whole genome shotgun (WGS) entry which is preliminary data.</text>
</comment>
<dbReference type="GO" id="GO:0005886">
    <property type="term" value="C:plasma membrane"/>
    <property type="evidence" value="ECO:0007669"/>
    <property type="project" value="UniProtKB-SubCell"/>
</dbReference>
<keyword evidence="6 8" id="KW-1133">Transmembrane helix</keyword>
<dbReference type="SUPFAM" id="SSF161098">
    <property type="entry name" value="MetI-like"/>
    <property type="match status" value="1"/>
</dbReference>
<feature type="transmembrane region" description="Helical" evidence="8">
    <location>
        <begin position="93"/>
        <end position="118"/>
    </location>
</feature>
<keyword evidence="5 8" id="KW-0812">Transmembrane</keyword>
<dbReference type="Pfam" id="PF00528">
    <property type="entry name" value="BPD_transp_1"/>
    <property type="match status" value="1"/>
</dbReference>
<evidence type="ECO:0000256" key="2">
    <source>
        <dbReference type="ARBA" id="ARBA00007069"/>
    </source>
</evidence>
<dbReference type="GO" id="GO:0055085">
    <property type="term" value="P:transmembrane transport"/>
    <property type="evidence" value="ECO:0007669"/>
    <property type="project" value="InterPro"/>
</dbReference>
<evidence type="ECO:0000313" key="10">
    <source>
        <dbReference type="EMBL" id="MXQ52587.1"/>
    </source>
</evidence>
<dbReference type="EMBL" id="WUUL01000001">
    <property type="protein sequence ID" value="MXQ52587.1"/>
    <property type="molecule type" value="Genomic_DNA"/>
</dbReference>
<dbReference type="InterPro" id="IPR035906">
    <property type="entry name" value="MetI-like_sf"/>
</dbReference>
<dbReference type="InterPro" id="IPR000515">
    <property type="entry name" value="MetI-like"/>
</dbReference>
<keyword evidence="4" id="KW-1003">Cell membrane</keyword>
<protein>
    <submittedName>
        <fullName evidence="10">ABC transporter permease subunit</fullName>
    </submittedName>
</protein>
<feature type="transmembrane region" description="Helical" evidence="8">
    <location>
        <begin position="138"/>
        <end position="164"/>
    </location>
</feature>
<evidence type="ECO:0000256" key="8">
    <source>
        <dbReference type="RuleBase" id="RU363032"/>
    </source>
</evidence>
<reference evidence="10 11" key="1">
    <citation type="submission" date="2019-12" db="EMBL/GenBank/DDBJ databases">
        <title>Whole-genome analyses of novel actinobacteria.</title>
        <authorList>
            <person name="Sahin N."/>
            <person name="Saygin H."/>
        </authorList>
    </citation>
    <scope>NUCLEOTIDE SEQUENCE [LARGE SCALE GENOMIC DNA]</scope>
    <source>
        <strain evidence="10 11">KC615</strain>
    </source>
</reference>
<accession>A0A6I4VMC6</accession>
<dbReference type="Gene3D" id="1.10.3720.10">
    <property type="entry name" value="MetI-like"/>
    <property type="match status" value="1"/>
</dbReference>
<evidence type="ECO:0000256" key="1">
    <source>
        <dbReference type="ARBA" id="ARBA00004651"/>
    </source>
</evidence>